<name>A0A8H3H929_9AGAM</name>
<evidence type="ECO:0000313" key="2">
    <source>
        <dbReference type="Proteomes" id="UP000663831"/>
    </source>
</evidence>
<protein>
    <recommendedName>
        <fullName evidence="3">F-box-like domain protein</fullName>
    </recommendedName>
</protein>
<reference evidence="1" key="1">
    <citation type="submission" date="2021-01" db="EMBL/GenBank/DDBJ databases">
        <authorList>
            <person name="Kaushik A."/>
        </authorList>
    </citation>
    <scope>NUCLEOTIDE SEQUENCE</scope>
    <source>
        <strain evidence="1">AG3-1AP</strain>
    </source>
</reference>
<dbReference type="AlphaFoldDB" id="A0A8H3H929"/>
<organism evidence="1 2">
    <name type="scientific">Rhizoctonia solani</name>
    <dbReference type="NCBI Taxonomy" id="456999"/>
    <lineage>
        <taxon>Eukaryota</taxon>
        <taxon>Fungi</taxon>
        <taxon>Dikarya</taxon>
        <taxon>Basidiomycota</taxon>
        <taxon>Agaricomycotina</taxon>
        <taxon>Agaricomycetes</taxon>
        <taxon>Cantharellales</taxon>
        <taxon>Ceratobasidiaceae</taxon>
        <taxon>Rhizoctonia</taxon>
    </lineage>
</organism>
<comment type="caution">
    <text evidence="1">The sequence shown here is derived from an EMBL/GenBank/DDBJ whole genome shotgun (WGS) entry which is preliminary data.</text>
</comment>
<evidence type="ECO:0008006" key="3">
    <source>
        <dbReference type="Google" id="ProtNLM"/>
    </source>
</evidence>
<evidence type="ECO:0000313" key="1">
    <source>
        <dbReference type="EMBL" id="CAE6507869.1"/>
    </source>
</evidence>
<proteinExistence type="predicted"/>
<sequence>MGHIISHSNQDSLAMAKHVTLGADIIEIVADYLFELQPFVFQSNKEPANICCQKPMWSDVLGFMSASPSLHSVGMARWVSVLNIRTSTDWDTALRYRNSVRELNCLDGCFDTTESKSVLGHFHRLYTISIDAHGDVQQNPNTGHFVYHTIIARLPSTVLRLHVKHAHGPDMKIIELVKRYAPSMRELWLGRCTMFNRSPACKFWSAFPFDHDSYIALEGAEDYVQSLAQELSPLKQLASLHMGIYLAPSNIVLAHRAFHSRQLVAPHQINWEHAVAICQGIQGPHDGAIASIDIPQLVSLLHTPLERSFSLDSCSFCRDLFLQDRIYAERQVNGILRGLTGLKSISWMNWFSYSHLGLSQEE</sequence>
<gene>
    <name evidence="1" type="ORF">RDB_LOCUS127433</name>
</gene>
<dbReference type="EMBL" id="CAJMWV010005073">
    <property type="protein sequence ID" value="CAE6507869.1"/>
    <property type="molecule type" value="Genomic_DNA"/>
</dbReference>
<dbReference type="Proteomes" id="UP000663831">
    <property type="component" value="Unassembled WGS sequence"/>
</dbReference>
<accession>A0A8H3H929</accession>